<keyword evidence="5 6" id="KW-0472">Membrane</keyword>
<organism evidence="7 8">
    <name type="scientific">Candidatus Terasakiella magnetica</name>
    <dbReference type="NCBI Taxonomy" id="1867952"/>
    <lineage>
        <taxon>Bacteria</taxon>
        <taxon>Pseudomonadati</taxon>
        <taxon>Pseudomonadota</taxon>
        <taxon>Alphaproteobacteria</taxon>
        <taxon>Rhodospirillales</taxon>
        <taxon>Terasakiellaceae</taxon>
        <taxon>Terasakiella</taxon>
    </lineage>
</organism>
<evidence type="ECO:0008006" key="9">
    <source>
        <dbReference type="Google" id="ProtNLM"/>
    </source>
</evidence>
<dbReference type="RefSeq" id="WP_069190176.1">
    <property type="nucleotide sequence ID" value="NZ_FLYE01000048.1"/>
</dbReference>
<dbReference type="PANTHER" id="PTHR21659">
    <property type="entry name" value="HYDROPHOBIC PROTEIN RCI2 LOW TEMPERATURE AND SALT RESPONSIVE PROTEIN LTI6 -RELATED"/>
    <property type="match status" value="1"/>
</dbReference>
<dbReference type="AlphaFoldDB" id="A0A1C3RLN4"/>
<evidence type="ECO:0000256" key="5">
    <source>
        <dbReference type="ARBA" id="ARBA00023136"/>
    </source>
</evidence>
<reference evidence="7 8" key="1">
    <citation type="submission" date="2016-07" db="EMBL/GenBank/DDBJ databases">
        <authorList>
            <person name="Lefevre C.T."/>
        </authorList>
    </citation>
    <scope>NUCLEOTIDE SEQUENCE [LARGE SCALE GENOMIC DNA]</scope>
    <source>
        <strain evidence="7">PR1</strain>
    </source>
</reference>
<feature type="transmembrane region" description="Helical" evidence="6">
    <location>
        <begin position="31"/>
        <end position="50"/>
    </location>
</feature>
<evidence type="ECO:0000256" key="2">
    <source>
        <dbReference type="ARBA" id="ARBA00009530"/>
    </source>
</evidence>
<dbReference type="STRING" id="1867952.MTBPR1_90018"/>
<keyword evidence="8" id="KW-1185">Reference proteome</keyword>
<dbReference type="Pfam" id="PF01679">
    <property type="entry name" value="Pmp3"/>
    <property type="match status" value="1"/>
</dbReference>
<evidence type="ECO:0000256" key="1">
    <source>
        <dbReference type="ARBA" id="ARBA00004370"/>
    </source>
</evidence>
<evidence type="ECO:0000313" key="7">
    <source>
        <dbReference type="EMBL" id="SCA58171.1"/>
    </source>
</evidence>
<evidence type="ECO:0000256" key="3">
    <source>
        <dbReference type="ARBA" id="ARBA00022692"/>
    </source>
</evidence>
<gene>
    <name evidence="7" type="ORF">MTBPR1_90018</name>
</gene>
<proteinExistence type="inferred from homology"/>
<dbReference type="PANTHER" id="PTHR21659:SF42">
    <property type="entry name" value="UPF0057 MEMBRANE PROTEIN ZK632.10-RELATED"/>
    <property type="match status" value="1"/>
</dbReference>
<feature type="transmembrane region" description="Helical" evidence="6">
    <location>
        <begin position="7"/>
        <end position="25"/>
    </location>
</feature>
<protein>
    <recommendedName>
        <fullName evidence="9">Stress induced hydrophobic peptide</fullName>
    </recommendedName>
</protein>
<evidence type="ECO:0000313" key="8">
    <source>
        <dbReference type="Proteomes" id="UP000231658"/>
    </source>
</evidence>
<keyword evidence="4 6" id="KW-1133">Transmembrane helix</keyword>
<dbReference type="GO" id="GO:0016020">
    <property type="term" value="C:membrane"/>
    <property type="evidence" value="ECO:0007669"/>
    <property type="project" value="UniProtKB-SubCell"/>
</dbReference>
<keyword evidence="3 6" id="KW-0812">Transmembrane</keyword>
<name>A0A1C3RLN4_9PROT</name>
<evidence type="ECO:0000256" key="4">
    <source>
        <dbReference type="ARBA" id="ARBA00022989"/>
    </source>
</evidence>
<dbReference type="EMBL" id="FLYE01000048">
    <property type="protein sequence ID" value="SCA58171.1"/>
    <property type="molecule type" value="Genomic_DNA"/>
</dbReference>
<comment type="similarity">
    <text evidence="2">Belongs to the UPF0057 (PMP3) family.</text>
</comment>
<comment type="subcellular location">
    <subcellularLocation>
        <location evidence="1">Membrane</location>
    </subcellularLocation>
</comment>
<sequence length="53" mass="6124">MDIIRIIIAIFIPPLAAFLTVGIGLHFWLNLLLTLFFFFPGMIHALWLVVKKK</sequence>
<accession>A0A1C3RLN4</accession>
<dbReference type="Proteomes" id="UP000231658">
    <property type="component" value="Unassembled WGS sequence"/>
</dbReference>
<dbReference type="InterPro" id="IPR000612">
    <property type="entry name" value="PMP3"/>
</dbReference>
<evidence type="ECO:0000256" key="6">
    <source>
        <dbReference type="SAM" id="Phobius"/>
    </source>
</evidence>